<keyword evidence="7" id="KW-1000">Mitochondrion outer membrane</keyword>
<evidence type="ECO:0000256" key="6">
    <source>
        <dbReference type="ARBA" id="ARBA00022741"/>
    </source>
</evidence>
<evidence type="ECO:0000256" key="12">
    <source>
        <dbReference type="ARBA" id="ARBA00023134"/>
    </source>
</evidence>
<evidence type="ECO:0000259" key="14">
    <source>
        <dbReference type="PROSITE" id="PS51423"/>
    </source>
</evidence>
<dbReference type="PROSITE" id="PS51423">
    <property type="entry name" value="MIRO"/>
    <property type="match status" value="1"/>
</dbReference>
<dbReference type="SUPFAM" id="SSF52540">
    <property type="entry name" value="P-loop containing nucleoside triphosphate hydrolases"/>
    <property type="match status" value="1"/>
</dbReference>
<evidence type="ECO:0000256" key="2">
    <source>
        <dbReference type="ARBA" id="ARBA00007981"/>
    </source>
</evidence>
<sequence>MLAIQSTAQSRLLGDKDGCLSPAELQNLFSVCATQPWNQDALNSAETNEQGWLTYNGYLSNWVLTTFLDVPRTLEYLAYLGFNARHANQLSAISIMRDRRIDIQEKHTTRTVFQCHVIGPKDVGKTAFVQSFVGRNLKQVAALNRRQLTPYTINSVQVQDQQKYLLLHEVDVFSPDDPLTLYEKSADVICLIYDVSNPTSFEYCAQIFKKYFNRMKVPCLMVATKADRREVLQQYELQPAEFCQKHRLPQPIRFLNSDLGRPTAEVYTKLATMAVYPHLKQVYFLHDSSIWTKVTLGAAAAALIGFLIF</sequence>
<keyword evidence="4" id="KW-0479">Metal-binding</keyword>
<evidence type="ECO:0000256" key="10">
    <source>
        <dbReference type="ARBA" id="ARBA00022989"/>
    </source>
</evidence>
<dbReference type="InterPro" id="IPR013566">
    <property type="entry name" value="EF_hand_assoc_1"/>
</dbReference>
<dbReference type="Proteomes" id="UP000887566">
    <property type="component" value="Unplaced"/>
</dbReference>
<keyword evidence="8" id="KW-0378">Hydrolase</keyword>
<evidence type="ECO:0000313" key="16">
    <source>
        <dbReference type="WBParaSite" id="PSAMB.scaffold11603size3243.g34267.t1"/>
    </source>
</evidence>
<reference evidence="16" key="1">
    <citation type="submission" date="2022-11" db="UniProtKB">
        <authorList>
            <consortium name="WormBaseParasite"/>
        </authorList>
    </citation>
    <scope>IDENTIFICATION</scope>
</reference>
<dbReference type="WBParaSite" id="PSAMB.scaffold11603size3243.g34267.t1">
    <property type="protein sequence ID" value="PSAMB.scaffold11603size3243.g34267.t1"/>
    <property type="gene ID" value="PSAMB.scaffold11603size3243.g34267"/>
</dbReference>
<feature type="domain" description="Miro" evidence="14">
    <location>
        <begin position="110"/>
        <end position="276"/>
    </location>
</feature>
<evidence type="ECO:0000256" key="9">
    <source>
        <dbReference type="ARBA" id="ARBA00022837"/>
    </source>
</evidence>
<evidence type="ECO:0000313" key="15">
    <source>
        <dbReference type="Proteomes" id="UP000887566"/>
    </source>
</evidence>
<keyword evidence="9" id="KW-0106">Calcium</keyword>
<dbReference type="Gene3D" id="1.10.238.10">
    <property type="entry name" value="EF-hand"/>
    <property type="match status" value="1"/>
</dbReference>
<keyword evidence="11" id="KW-0496">Mitochondrion</keyword>
<evidence type="ECO:0000256" key="7">
    <source>
        <dbReference type="ARBA" id="ARBA00022787"/>
    </source>
</evidence>
<dbReference type="Pfam" id="PF08355">
    <property type="entry name" value="EF_assoc_1"/>
    <property type="match status" value="1"/>
</dbReference>
<organism evidence="15 16">
    <name type="scientific">Plectus sambesii</name>
    <dbReference type="NCBI Taxonomy" id="2011161"/>
    <lineage>
        <taxon>Eukaryota</taxon>
        <taxon>Metazoa</taxon>
        <taxon>Ecdysozoa</taxon>
        <taxon>Nematoda</taxon>
        <taxon>Chromadorea</taxon>
        <taxon>Plectida</taxon>
        <taxon>Plectina</taxon>
        <taxon>Plectoidea</taxon>
        <taxon>Plectidae</taxon>
        <taxon>Plectus</taxon>
    </lineage>
</organism>
<keyword evidence="15" id="KW-1185">Reference proteome</keyword>
<keyword evidence="12" id="KW-0342">GTP-binding</keyword>
<evidence type="ECO:0000256" key="8">
    <source>
        <dbReference type="ARBA" id="ARBA00022801"/>
    </source>
</evidence>
<protein>
    <submittedName>
        <fullName evidence="16">Miro domain-containing protein</fullName>
    </submittedName>
</protein>
<evidence type="ECO:0000256" key="4">
    <source>
        <dbReference type="ARBA" id="ARBA00022723"/>
    </source>
</evidence>
<keyword evidence="10" id="KW-1133">Transmembrane helix</keyword>
<proteinExistence type="inferred from homology"/>
<keyword evidence="6" id="KW-0547">Nucleotide-binding</keyword>
<accession>A0A914UQK5</accession>
<evidence type="ECO:0000256" key="13">
    <source>
        <dbReference type="ARBA" id="ARBA00023136"/>
    </source>
</evidence>
<keyword evidence="13" id="KW-0472">Membrane</keyword>
<evidence type="ECO:0000256" key="1">
    <source>
        <dbReference type="ARBA" id="ARBA00004200"/>
    </source>
</evidence>
<keyword evidence="5" id="KW-0677">Repeat</keyword>
<dbReference type="GO" id="GO:0046872">
    <property type="term" value="F:metal ion binding"/>
    <property type="evidence" value="ECO:0007669"/>
    <property type="project" value="UniProtKB-KW"/>
</dbReference>
<comment type="similarity">
    <text evidence="2">Belongs to the mitochondrial Rho GTPase family.</text>
</comment>
<evidence type="ECO:0000256" key="3">
    <source>
        <dbReference type="ARBA" id="ARBA00022692"/>
    </source>
</evidence>
<dbReference type="CDD" id="cd01892">
    <property type="entry name" value="Miro2"/>
    <property type="match status" value="1"/>
</dbReference>
<keyword evidence="3" id="KW-0812">Transmembrane</keyword>
<dbReference type="AlphaFoldDB" id="A0A914UQK5"/>
<evidence type="ECO:0000256" key="11">
    <source>
        <dbReference type="ARBA" id="ARBA00023128"/>
    </source>
</evidence>
<comment type="subcellular location">
    <subcellularLocation>
        <location evidence="1">Mitochondrion outer membrane</location>
        <topology evidence="1">Single-pass type IV membrane protein</topology>
    </subcellularLocation>
</comment>
<dbReference type="InterPro" id="IPR020860">
    <property type="entry name" value="MIRO_dom"/>
</dbReference>
<dbReference type="InterPro" id="IPR027417">
    <property type="entry name" value="P-loop_NTPase"/>
</dbReference>
<dbReference type="InterPro" id="IPR001806">
    <property type="entry name" value="Small_GTPase"/>
</dbReference>
<dbReference type="Pfam" id="PF00071">
    <property type="entry name" value="Ras"/>
    <property type="match status" value="1"/>
</dbReference>
<name>A0A914UQK5_9BILA</name>
<dbReference type="FunFam" id="3.40.50.300:FF:000553">
    <property type="entry name" value="Mitochondrial Rho GTPase"/>
    <property type="match status" value="1"/>
</dbReference>
<dbReference type="GO" id="GO:0005741">
    <property type="term" value="C:mitochondrial outer membrane"/>
    <property type="evidence" value="ECO:0007669"/>
    <property type="project" value="UniProtKB-SubCell"/>
</dbReference>
<dbReference type="GO" id="GO:0003924">
    <property type="term" value="F:GTPase activity"/>
    <property type="evidence" value="ECO:0007669"/>
    <property type="project" value="InterPro"/>
</dbReference>
<dbReference type="GO" id="GO:0005525">
    <property type="term" value="F:GTP binding"/>
    <property type="evidence" value="ECO:0007669"/>
    <property type="project" value="UniProtKB-KW"/>
</dbReference>
<evidence type="ECO:0000256" key="5">
    <source>
        <dbReference type="ARBA" id="ARBA00022737"/>
    </source>
</evidence>
<dbReference type="Gene3D" id="3.40.50.300">
    <property type="entry name" value="P-loop containing nucleotide triphosphate hydrolases"/>
    <property type="match status" value="1"/>
</dbReference>